<dbReference type="InterPro" id="IPR036849">
    <property type="entry name" value="Enolase-like_C_sf"/>
</dbReference>
<gene>
    <name evidence="7" type="ORF">S01H1_16331</name>
</gene>
<dbReference type="InterPro" id="IPR029017">
    <property type="entry name" value="Enolase-like_N"/>
</dbReference>
<evidence type="ECO:0000259" key="6">
    <source>
        <dbReference type="SMART" id="SM01192"/>
    </source>
</evidence>
<evidence type="ECO:0000256" key="4">
    <source>
        <dbReference type="ARBA" id="ARBA00023152"/>
    </source>
</evidence>
<feature type="non-terminal residue" evidence="7">
    <location>
        <position position="308"/>
    </location>
</feature>
<dbReference type="InterPro" id="IPR000941">
    <property type="entry name" value="Enolase"/>
</dbReference>
<sequence length="308" mass="34932">MIQNIKLYVVLNGFGSYALLVKLWTRSGCYRASVPIPDANFDSLKKIRALFSSIRPNLIGLNEEDWVSFDSFISQLGSKKRNIHPSLSLALSIACARAATQGELWKLRGAKKWFPYIVGTVALGKDWKEFMVIPHRERTVMDAFETLLEIWNIIGGELREQGVLKGTSARGAWLSDLNDLEMLYFLDQIAKDWNIRLGINIGADSLWDGKSYNYRQTKGSVIRKNPGAEEQMSLLTAITEQYKIWYLQDPFHSSDIMSHAQLSHKLDDAILSGSDLYRGLISRMKRCYKLRATNAITVDPSHQGRIQA</sequence>
<dbReference type="AlphaFoldDB" id="X0SIJ2"/>
<comment type="pathway">
    <text evidence="1">Carbohydrate degradation; glycolysis; pyruvate from D-glyceraldehyde 3-phosphate: step 4/5.</text>
</comment>
<dbReference type="SUPFAM" id="SSF51604">
    <property type="entry name" value="Enolase C-terminal domain-like"/>
    <property type="match status" value="1"/>
</dbReference>
<dbReference type="GO" id="GO:0000287">
    <property type="term" value="F:magnesium ion binding"/>
    <property type="evidence" value="ECO:0007669"/>
    <property type="project" value="InterPro"/>
</dbReference>
<reference evidence="7" key="1">
    <citation type="journal article" date="2014" name="Front. Microbiol.">
        <title>High frequency of phylogenetically diverse reductive dehalogenase-homologous genes in deep subseafloor sedimentary metagenomes.</title>
        <authorList>
            <person name="Kawai M."/>
            <person name="Futagami T."/>
            <person name="Toyoda A."/>
            <person name="Takaki Y."/>
            <person name="Nishi S."/>
            <person name="Hori S."/>
            <person name="Arai W."/>
            <person name="Tsubouchi T."/>
            <person name="Morono Y."/>
            <person name="Uchiyama I."/>
            <person name="Ito T."/>
            <person name="Fujiyama A."/>
            <person name="Inagaki F."/>
            <person name="Takami H."/>
        </authorList>
    </citation>
    <scope>NUCLEOTIDE SEQUENCE</scope>
    <source>
        <strain evidence="7">Expedition CK06-06</strain>
    </source>
</reference>
<dbReference type="UniPathway" id="UPA00109">
    <property type="reaction ID" value="UER00187"/>
</dbReference>
<evidence type="ECO:0000256" key="3">
    <source>
        <dbReference type="ARBA" id="ARBA00012058"/>
    </source>
</evidence>
<keyword evidence="5" id="KW-0456">Lyase</keyword>
<accession>X0SIJ2</accession>
<dbReference type="GO" id="GO:0004634">
    <property type="term" value="F:phosphopyruvate hydratase activity"/>
    <property type="evidence" value="ECO:0007669"/>
    <property type="project" value="UniProtKB-EC"/>
</dbReference>
<organism evidence="7">
    <name type="scientific">marine sediment metagenome</name>
    <dbReference type="NCBI Taxonomy" id="412755"/>
    <lineage>
        <taxon>unclassified sequences</taxon>
        <taxon>metagenomes</taxon>
        <taxon>ecological metagenomes</taxon>
    </lineage>
</organism>
<comment type="caution">
    <text evidence="7">The sequence shown here is derived from an EMBL/GenBank/DDBJ whole genome shotgun (WGS) entry which is preliminary data.</text>
</comment>
<dbReference type="Gene3D" id="3.20.20.120">
    <property type="entry name" value="Enolase-like C-terminal domain"/>
    <property type="match status" value="1"/>
</dbReference>
<feature type="domain" description="Enolase C-terminal TIM barrel" evidence="6">
    <location>
        <begin position="111"/>
        <end position="308"/>
    </location>
</feature>
<name>X0SIJ2_9ZZZZ</name>
<evidence type="ECO:0000256" key="5">
    <source>
        <dbReference type="ARBA" id="ARBA00023239"/>
    </source>
</evidence>
<dbReference type="InterPro" id="IPR020810">
    <property type="entry name" value="Enolase_C"/>
</dbReference>
<dbReference type="GO" id="GO:0000015">
    <property type="term" value="C:phosphopyruvate hydratase complex"/>
    <property type="evidence" value="ECO:0007669"/>
    <property type="project" value="InterPro"/>
</dbReference>
<dbReference type="PANTHER" id="PTHR11902">
    <property type="entry name" value="ENOLASE"/>
    <property type="match status" value="1"/>
</dbReference>
<proteinExistence type="inferred from homology"/>
<dbReference type="SUPFAM" id="SSF54826">
    <property type="entry name" value="Enolase N-terminal domain-like"/>
    <property type="match status" value="1"/>
</dbReference>
<protein>
    <recommendedName>
        <fullName evidence="3">phosphopyruvate hydratase</fullName>
        <ecNumber evidence="3">4.2.1.11</ecNumber>
    </recommendedName>
</protein>
<dbReference type="Pfam" id="PF00113">
    <property type="entry name" value="Enolase_C"/>
    <property type="match status" value="1"/>
</dbReference>
<evidence type="ECO:0000256" key="2">
    <source>
        <dbReference type="ARBA" id="ARBA00009604"/>
    </source>
</evidence>
<dbReference type="PANTHER" id="PTHR11902:SF1">
    <property type="entry name" value="ENOLASE"/>
    <property type="match status" value="1"/>
</dbReference>
<evidence type="ECO:0000256" key="1">
    <source>
        <dbReference type="ARBA" id="ARBA00005031"/>
    </source>
</evidence>
<evidence type="ECO:0000313" key="7">
    <source>
        <dbReference type="EMBL" id="GAF80873.1"/>
    </source>
</evidence>
<dbReference type="EMBL" id="BARS01008581">
    <property type="protein sequence ID" value="GAF80873.1"/>
    <property type="molecule type" value="Genomic_DNA"/>
</dbReference>
<dbReference type="GO" id="GO:0006096">
    <property type="term" value="P:glycolytic process"/>
    <property type="evidence" value="ECO:0007669"/>
    <property type="project" value="UniProtKB-UniPathway"/>
</dbReference>
<comment type="similarity">
    <text evidence="2">Belongs to the enolase family.</text>
</comment>
<dbReference type="EC" id="4.2.1.11" evidence="3"/>
<keyword evidence="4" id="KW-0324">Glycolysis</keyword>
<dbReference type="SMART" id="SM01192">
    <property type="entry name" value="Enolase_C"/>
    <property type="match status" value="1"/>
</dbReference>